<dbReference type="STRING" id="1123269.NX02_23600"/>
<name>W0AEI9_9SPHN</name>
<evidence type="ECO:0000313" key="2">
    <source>
        <dbReference type="EMBL" id="AHE56334.1"/>
    </source>
</evidence>
<dbReference type="SUPFAM" id="SSF51695">
    <property type="entry name" value="PLC-like phosphodiesterases"/>
    <property type="match status" value="1"/>
</dbReference>
<dbReference type="KEGG" id="ssan:NX02_23600"/>
<dbReference type="Gene3D" id="3.20.20.190">
    <property type="entry name" value="Phosphatidylinositol (PI) phosphodiesterase"/>
    <property type="match status" value="1"/>
</dbReference>
<dbReference type="InterPro" id="IPR017946">
    <property type="entry name" value="PLC-like_Pdiesterase_TIM-brl"/>
</dbReference>
<keyword evidence="3" id="KW-1185">Reference proteome</keyword>
<evidence type="ECO:0000313" key="3">
    <source>
        <dbReference type="Proteomes" id="UP000018851"/>
    </source>
</evidence>
<dbReference type="PATRIC" id="fig|1123269.5.peg.4621"/>
<dbReference type="Proteomes" id="UP000018851">
    <property type="component" value="Chromosome"/>
</dbReference>
<reference evidence="2 3" key="1">
    <citation type="submission" date="2013-07" db="EMBL/GenBank/DDBJ databases">
        <title>Completed genome of Sphingomonas sanxanigenens NX02.</title>
        <authorList>
            <person name="Ma T."/>
            <person name="Huang H."/>
            <person name="Wu M."/>
            <person name="Li X."/>
            <person name="Li G."/>
        </authorList>
    </citation>
    <scope>NUCLEOTIDE SEQUENCE [LARGE SCALE GENOMIC DNA]</scope>
    <source>
        <strain evidence="2 3">NX02</strain>
    </source>
</reference>
<dbReference type="eggNOG" id="COG0584">
    <property type="taxonomic scope" value="Bacteria"/>
</dbReference>
<organism evidence="2 3">
    <name type="scientific">Sphingomonas sanxanigenens DSM 19645 = NX02</name>
    <dbReference type="NCBI Taxonomy" id="1123269"/>
    <lineage>
        <taxon>Bacteria</taxon>
        <taxon>Pseudomonadati</taxon>
        <taxon>Pseudomonadota</taxon>
        <taxon>Alphaproteobacteria</taxon>
        <taxon>Sphingomonadales</taxon>
        <taxon>Sphingomonadaceae</taxon>
        <taxon>Sphingomonas</taxon>
    </lineage>
</organism>
<evidence type="ECO:0000259" key="1">
    <source>
        <dbReference type="PROSITE" id="PS51704"/>
    </source>
</evidence>
<protein>
    <recommendedName>
        <fullName evidence="1">GP-PDE domain-containing protein</fullName>
    </recommendedName>
</protein>
<feature type="domain" description="GP-PDE" evidence="1">
    <location>
        <begin position="25"/>
        <end position="254"/>
    </location>
</feature>
<dbReference type="PANTHER" id="PTHR46211:SF1">
    <property type="entry name" value="GLYCEROPHOSPHODIESTER PHOSPHODIESTERASE, CYTOPLASMIC"/>
    <property type="match status" value="1"/>
</dbReference>
<dbReference type="GO" id="GO:0006629">
    <property type="term" value="P:lipid metabolic process"/>
    <property type="evidence" value="ECO:0007669"/>
    <property type="project" value="InterPro"/>
</dbReference>
<dbReference type="PROSITE" id="PS51704">
    <property type="entry name" value="GP_PDE"/>
    <property type="match status" value="1"/>
</dbReference>
<dbReference type="AlphaFoldDB" id="W0AEI9"/>
<accession>W0AEI9</accession>
<dbReference type="GO" id="GO:0008081">
    <property type="term" value="F:phosphoric diester hydrolase activity"/>
    <property type="evidence" value="ECO:0007669"/>
    <property type="project" value="InterPro"/>
</dbReference>
<dbReference type="EMBL" id="CP006644">
    <property type="protein sequence ID" value="AHE56334.1"/>
    <property type="molecule type" value="Genomic_DNA"/>
</dbReference>
<gene>
    <name evidence="2" type="ORF">NX02_23600</name>
</gene>
<proteinExistence type="predicted"/>
<dbReference type="HOGENOM" id="CLU_030006_10_0_5"/>
<dbReference type="PANTHER" id="PTHR46211">
    <property type="entry name" value="GLYCEROPHOSPHORYL DIESTER PHOSPHODIESTERASE"/>
    <property type="match status" value="1"/>
</dbReference>
<dbReference type="Pfam" id="PF03009">
    <property type="entry name" value="GDPD"/>
    <property type="match status" value="1"/>
</dbReference>
<dbReference type="InterPro" id="IPR030395">
    <property type="entry name" value="GP_PDE_dom"/>
</dbReference>
<sequence length="254" mass="27221">MSLSARLDRWLAPAPGGARAGFLKTTSYAHRGLHGDGLIENSRAAALAAIAAGHGIECDVQAAADGEAFVFHDAVLDRLTGERGALADRTPAALAAIRLTGTDETLPRLTELLDLIGGRATLLIEVKARNAQVGRLCRSVLDALLGYEGVAAVMSFNPEVGHWFAVNAPGVVRGLVMTEEKDHGWRGRLRRHAALWRAKPDFLAYDVRDLPSRFAAAQRARGLPLLTWTVRSDAARQIAVAHADAIIYERPVAG</sequence>